<dbReference type="Proteomes" id="UP001497700">
    <property type="component" value="Unassembled WGS sequence"/>
</dbReference>
<keyword evidence="2" id="KW-1185">Reference proteome</keyword>
<protein>
    <submittedName>
        <fullName evidence="1">SNF2 family N-terminal domain-containing protein</fullName>
    </submittedName>
</protein>
<gene>
    <name evidence="1" type="ORF">F4820DRAFT_103117</name>
</gene>
<organism evidence="1 2">
    <name type="scientific">Hypoxylon rubiginosum</name>
    <dbReference type="NCBI Taxonomy" id="110542"/>
    <lineage>
        <taxon>Eukaryota</taxon>
        <taxon>Fungi</taxon>
        <taxon>Dikarya</taxon>
        <taxon>Ascomycota</taxon>
        <taxon>Pezizomycotina</taxon>
        <taxon>Sordariomycetes</taxon>
        <taxon>Xylariomycetidae</taxon>
        <taxon>Xylariales</taxon>
        <taxon>Hypoxylaceae</taxon>
        <taxon>Hypoxylon</taxon>
    </lineage>
</organism>
<comment type="caution">
    <text evidence="1">The sequence shown here is derived from an EMBL/GenBank/DDBJ whole genome shotgun (WGS) entry which is preliminary data.</text>
</comment>
<accession>A0ACB9ZAB3</accession>
<evidence type="ECO:0000313" key="1">
    <source>
        <dbReference type="EMBL" id="KAI4868704.1"/>
    </source>
</evidence>
<sequence>MGRASSSFPPGGSASIPGTPGSGRKAQPSNPPQNSNAVYIEIDDDDDDVDELAQDSIPCSSPYFTQPTQLVNRATQPTQIVNRTTLAMPSSPLVPGTPTAVIEVPASSPFRSKSEARSSLVLDKKPGVASRVGSLMAPAGTSFRPPTVKQALQRANKPAVQRDYLDISDDDLLADYKNDDSSDDERPPRGDIRPSSFVKKDNSLLSSKLEVVQPREPDLSLNDIRDIRLRHLTRQVYSIVRDAVPGVTIQACKEALQKDFSWQVSKAVDLLTGRTPKTLSTSKPTSAADDGPRKTAGTKDKLKSESTSNTIKKGPADHPKNSLHPFFKRTPSDANSSNSYASTQQSDSQNSNNHIVPSKPVPRKRLVQKRRTSPTPPEIFSLTSSATSALTTPDESRKASPVMDTMIPTGAVRTFSPSPEAKPQPRRGRLMRGRKNRTPSPVAISSDSDSELTLIQSKSVHPQKRLADTEAEPRQQKRAKVEYYPSEASSSEDEEGGSTKVLEYLNTCTVEALGRMIGSIIDAKFMVFSRPFKRILQAKMVYREEKTKGKSKPKKKVIGEYIVEKLDSWFEACDAATAVIDECETRGITIQKSMSEWVMDRNGIRKPNADTTELPISKKPQLMSEDVELKSYQLVGLNWMSLLRAQGYGGILADDMGLGKTCQVISFIAHLVESGHGRGRPNLIVVPASTYENWISEFGKFAPGITVLLYTGQHRRDIDPEDAKEYDVVLTSYPQVDRKPEDLSFLKKIRPYAAIFDEGHKLKNKDTILYKQMMQVPTKMRLILSGTPIQNNLKELLTMLRFIEPSLFEEESFETLNTIFEAKVTSKDVFNFAALASERVSRARAVMTPFILQRRKEDVIDLPKKTERLEVVSMLSTQKEIYDSIKSKMGSNGKSKDAHPWMQLRKAAIHDQLFRRHFDDSKVKKMVDILWKKCSAEELWVQNKEDRYKTRLLEDYMTKSDFALHLVCKEFGKYISHLDLPHRSWEKSPKVKKLLELVRGYQKTGDRVLVFSRFEMVVDILRETFHFSNIPYCCLTGMTDTAERFPECQRFTDDPNIPVFLLTTGAGGTGLNLTAANKIILFDQSDNPQDDVQATNRAHRIGQTRDVEVIRFITEKSVEVLIYNSGVKKLALASSVEQQSGAAPQDEESVEEQCRKRMILGGDETEELEPV</sequence>
<evidence type="ECO:0000313" key="2">
    <source>
        <dbReference type="Proteomes" id="UP001497700"/>
    </source>
</evidence>
<proteinExistence type="predicted"/>
<dbReference type="EMBL" id="MU393436">
    <property type="protein sequence ID" value="KAI4868704.1"/>
    <property type="molecule type" value="Genomic_DNA"/>
</dbReference>
<reference evidence="1 2" key="1">
    <citation type="journal article" date="2022" name="New Phytol.">
        <title>Ecological generalism drives hyperdiversity of secondary metabolite gene clusters in xylarialean endophytes.</title>
        <authorList>
            <person name="Franco M.E.E."/>
            <person name="Wisecaver J.H."/>
            <person name="Arnold A.E."/>
            <person name="Ju Y.M."/>
            <person name="Slot J.C."/>
            <person name="Ahrendt S."/>
            <person name="Moore L.P."/>
            <person name="Eastman K.E."/>
            <person name="Scott K."/>
            <person name="Konkel Z."/>
            <person name="Mondo S.J."/>
            <person name="Kuo A."/>
            <person name="Hayes R.D."/>
            <person name="Haridas S."/>
            <person name="Andreopoulos B."/>
            <person name="Riley R."/>
            <person name="LaButti K."/>
            <person name="Pangilinan J."/>
            <person name="Lipzen A."/>
            <person name="Amirebrahimi M."/>
            <person name="Yan J."/>
            <person name="Adam C."/>
            <person name="Keymanesh K."/>
            <person name="Ng V."/>
            <person name="Louie K."/>
            <person name="Northen T."/>
            <person name="Drula E."/>
            <person name="Henrissat B."/>
            <person name="Hsieh H.M."/>
            <person name="Youens-Clark K."/>
            <person name="Lutzoni F."/>
            <person name="Miadlikowska J."/>
            <person name="Eastwood D.C."/>
            <person name="Hamelin R.C."/>
            <person name="Grigoriev I.V."/>
            <person name="U'Ren J.M."/>
        </authorList>
    </citation>
    <scope>NUCLEOTIDE SEQUENCE [LARGE SCALE GENOMIC DNA]</scope>
    <source>
        <strain evidence="1 2">CBS 119005</strain>
    </source>
</reference>
<name>A0ACB9ZAB3_9PEZI</name>